<evidence type="ECO:0000313" key="1">
    <source>
        <dbReference type="EMBL" id="MCJ8733030.1"/>
    </source>
</evidence>
<comment type="caution">
    <text evidence="1">The sequence shown here is derived from an EMBL/GenBank/DDBJ whole genome shotgun (WGS) entry which is preliminary data.</text>
</comment>
<name>A0ACC5YBC4_9TELE</name>
<sequence length="523" mass="57996">MVVTTLTCLSMSAICTNGVVRGGGAYYLISRSLGPEFGGSIGLIFAFANAVAVAMYVVGFSETVVDLLKAQILLLVILLVAIVNVFVGTVIPATKDKKSKGFFNYQASIMGENFIPDFRDGETFFSVFAIFFPAATGILAGANISGDLKALCKDNIYKALHFFAKGHGKNNEPIRGYVLTFLIAVAFILIAELNVIAPIISNFFLASYALINFSCFHASYAKSPGWRPGYKYYNMWLSLFGAVLCCAVMFVINWWAALLTYAIEIFLYIYVTVKKPDVNWGSSTQAVTFVNAVNNALTLSGVNEHVKNFRPQCIVLTGPPKTRPALLDLAHSFSKNFGLCITCEVFVGPRVQWQQELSDCMEKNQLWLNQQKRKAFYASVAADNFRDGAESLLQASGLGRLRPNTLMLGFKRDWKTAKTEDVQAYVGVLHDAFDFEYGTVILRVNQGLDISHILAAEEEMERMLLEQQALEMEENGFQEGGKGFFKRYRKSKKELAPKARNEAQPRNSTLLPSRGNVALQREL</sequence>
<evidence type="ECO:0000313" key="2">
    <source>
        <dbReference type="Proteomes" id="UP000830395"/>
    </source>
</evidence>
<keyword evidence="2" id="KW-1185">Reference proteome</keyword>
<gene>
    <name evidence="1" type="ORF">PDJAM_G00218280</name>
</gene>
<proteinExistence type="predicted"/>
<reference evidence="1" key="1">
    <citation type="submission" date="2020-02" db="EMBL/GenBank/DDBJ databases">
        <title>Genome sequencing of the panga catfish, Pangasius djambal.</title>
        <authorList>
            <person name="Wen M."/>
            <person name="Zahm M."/>
            <person name="Roques C."/>
            <person name="Cabau C."/>
            <person name="Klopp C."/>
            <person name="Donnadieu C."/>
            <person name="Jouanno E."/>
            <person name="Avarre J.-C."/>
            <person name="Campet M."/>
            <person name="Ha T."/>
            <person name="Dugue R."/>
            <person name="Lampietro C."/>
            <person name="Louis A."/>
            <person name="Herpin A."/>
            <person name="Echchiki A."/>
            <person name="Berthelot C."/>
            <person name="Parey E."/>
            <person name="Roest-Crollius H."/>
            <person name="Braasch I."/>
            <person name="Postlethwait J.H."/>
            <person name="Bobe J."/>
            <person name="Montfort J."/>
            <person name="Bouchez O."/>
            <person name="Begum T."/>
            <person name="Schartl M."/>
            <person name="Gustiano R."/>
            <person name="Guiguen Y."/>
        </authorList>
    </citation>
    <scope>NUCLEOTIDE SEQUENCE</scope>
    <source>
        <strain evidence="1">Pdj_M5554</strain>
    </source>
</reference>
<accession>A0ACC5YBC4</accession>
<organism evidence="1 2">
    <name type="scientific">Pangasius djambal</name>
    <dbReference type="NCBI Taxonomy" id="1691987"/>
    <lineage>
        <taxon>Eukaryota</taxon>
        <taxon>Metazoa</taxon>
        <taxon>Chordata</taxon>
        <taxon>Craniata</taxon>
        <taxon>Vertebrata</taxon>
        <taxon>Euteleostomi</taxon>
        <taxon>Actinopterygii</taxon>
        <taxon>Neopterygii</taxon>
        <taxon>Teleostei</taxon>
        <taxon>Ostariophysi</taxon>
        <taxon>Siluriformes</taxon>
        <taxon>Pangasiidae</taxon>
        <taxon>Pangasius</taxon>
    </lineage>
</organism>
<dbReference type="EMBL" id="CM040980">
    <property type="protein sequence ID" value="MCJ8733030.1"/>
    <property type="molecule type" value="Genomic_DNA"/>
</dbReference>
<protein>
    <submittedName>
        <fullName evidence="1">Uncharacterized protein</fullName>
    </submittedName>
</protein>
<dbReference type="Proteomes" id="UP000830395">
    <property type="component" value="Chromosome 6"/>
</dbReference>